<organism evidence="1 2">
    <name type="scientific">Holotrichia oblita</name>
    <name type="common">Chafer beetle</name>
    <dbReference type="NCBI Taxonomy" id="644536"/>
    <lineage>
        <taxon>Eukaryota</taxon>
        <taxon>Metazoa</taxon>
        <taxon>Ecdysozoa</taxon>
        <taxon>Arthropoda</taxon>
        <taxon>Hexapoda</taxon>
        <taxon>Insecta</taxon>
        <taxon>Pterygota</taxon>
        <taxon>Neoptera</taxon>
        <taxon>Endopterygota</taxon>
        <taxon>Coleoptera</taxon>
        <taxon>Polyphaga</taxon>
        <taxon>Scarabaeiformia</taxon>
        <taxon>Scarabaeidae</taxon>
        <taxon>Melolonthinae</taxon>
        <taxon>Holotrichia</taxon>
    </lineage>
</organism>
<proteinExistence type="predicted"/>
<gene>
    <name evidence="1" type="ORF">MML48_8g00015455</name>
</gene>
<accession>A0ACB9SLJ4</accession>
<dbReference type="EMBL" id="CM043022">
    <property type="protein sequence ID" value="KAI4456178.1"/>
    <property type="molecule type" value="Genomic_DNA"/>
</dbReference>
<name>A0ACB9SLJ4_HOLOL</name>
<reference evidence="1" key="1">
    <citation type="submission" date="2022-04" db="EMBL/GenBank/DDBJ databases">
        <title>Chromosome-scale genome assembly of Holotrichia oblita Faldermann.</title>
        <authorList>
            <person name="Rongchong L."/>
        </authorList>
    </citation>
    <scope>NUCLEOTIDE SEQUENCE</scope>
    <source>
        <strain evidence="1">81SQS9</strain>
    </source>
</reference>
<evidence type="ECO:0000313" key="2">
    <source>
        <dbReference type="Proteomes" id="UP001056778"/>
    </source>
</evidence>
<protein>
    <submittedName>
        <fullName evidence="1">Transposase is4</fullName>
    </submittedName>
</protein>
<sequence>MVVRGKEDDHGRNGFNWREIASDRRRIGNEKLHYKNESLQKCYMRAKRAQTTSNSNMDENIQANEPYAAQILLENGAGTGGDSDAEDQPIHNKCATVCLTRSSAGLSSTSRIPFEDNDDEGNDLEKDLHYNVNEETVSPSREIHCNLDNNNSSDSSEDSDVDNNSTALTTWKWGDSDFAMAKDSDISVSKWRDRGKKTVVAVSSFHDPSTSKQVLRTNKTGIRKPVQCPNSIADYDSFSGGKEGGGGVDLFDQLLSSYFISWKSGRWWVKIPYFLVI</sequence>
<evidence type="ECO:0000313" key="1">
    <source>
        <dbReference type="EMBL" id="KAI4456178.1"/>
    </source>
</evidence>
<dbReference type="Proteomes" id="UP001056778">
    <property type="component" value="Chromosome 8"/>
</dbReference>
<keyword evidence="2" id="KW-1185">Reference proteome</keyword>
<comment type="caution">
    <text evidence="1">The sequence shown here is derived from an EMBL/GenBank/DDBJ whole genome shotgun (WGS) entry which is preliminary data.</text>
</comment>